<sequence>MFGCCSDPRSPHLSPIEIVWCMVAERLTCHRTPASTIDDLWHCVEAAWASIPIDALKSLFDSMPRCISAVVTSRGGCSGY</sequence>
<dbReference type="EMBL" id="BMAU01021190">
    <property type="protein sequence ID" value="GFX96175.1"/>
    <property type="molecule type" value="Genomic_DNA"/>
</dbReference>
<dbReference type="Gene3D" id="3.30.420.10">
    <property type="entry name" value="Ribonuclease H-like superfamily/Ribonuclease H"/>
    <property type="match status" value="1"/>
</dbReference>
<organism evidence="1 2">
    <name type="scientific">Trichonephila clavipes</name>
    <name type="common">Golden silk orbweaver</name>
    <name type="synonym">Nephila clavipes</name>
    <dbReference type="NCBI Taxonomy" id="2585209"/>
    <lineage>
        <taxon>Eukaryota</taxon>
        <taxon>Metazoa</taxon>
        <taxon>Ecdysozoa</taxon>
        <taxon>Arthropoda</taxon>
        <taxon>Chelicerata</taxon>
        <taxon>Arachnida</taxon>
        <taxon>Araneae</taxon>
        <taxon>Araneomorphae</taxon>
        <taxon>Entelegynae</taxon>
        <taxon>Araneoidea</taxon>
        <taxon>Nephilidae</taxon>
        <taxon>Trichonephila</taxon>
    </lineage>
</organism>
<keyword evidence="2" id="KW-1185">Reference proteome</keyword>
<reference evidence="1" key="1">
    <citation type="submission" date="2020-08" db="EMBL/GenBank/DDBJ databases">
        <title>Multicomponent nature underlies the extraordinary mechanical properties of spider dragline silk.</title>
        <authorList>
            <person name="Kono N."/>
            <person name="Nakamura H."/>
            <person name="Mori M."/>
            <person name="Yoshida Y."/>
            <person name="Ohtoshi R."/>
            <person name="Malay A.D."/>
            <person name="Moran D.A.P."/>
            <person name="Tomita M."/>
            <person name="Numata K."/>
            <person name="Arakawa K."/>
        </authorList>
    </citation>
    <scope>NUCLEOTIDE SEQUENCE</scope>
</reference>
<accession>A0A8X6RL28</accession>
<comment type="caution">
    <text evidence="1">The sequence shown here is derived from an EMBL/GenBank/DDBJ whole genome shotgun (WGS) entry which is preliminary data.</text>
</comment>
<evidence type="ECO:0000313" key="1">
    <source>
        <dbReference type="EMBL" id="GFX96175.1"/>
    </source>
</evidence>
<proteinExistence type="predicted"/>
<dbReference type="InterPro" id="IPR036397">
    <property type="entry name" value="RNaseH_sf"/>
</dbReference>
<gene>
    <name evidence="1" type="primary">NCL1_33900</name>
    <name evidence="1" type="ORF">TNCV_2290641</name>
</gene>
<protein>
    <submittedName>
        <fullName evidence="1">Uncharacterized protein</fullName>
    </submittedName>
</protein>
<evidence type="ECO:0000313" key="2">
    <source>
        <dbReference type="Proteomes" id="UP000887159"/>
    </source>
</evidence>
<dbReference type="Proteomes" id="UP000887159">
    <property type="component" value="Unassembled WGS sequence"/>
</dbReference>
<dbReference type="GO" id="GO:0003676">
    <property type="term" value="F:nucleic acid binding"/>
    <property type="evidence" value="ECO:0007669"/>
    <property type="project" value="InterPro"/>
</dbReference>
<dbReference type="AlphaFoldDB" id="A0A8X6RL28"/>
<name>A0A8X6RL28_TRICX</name>